<evidence type="ECO:0000259" key="1">
    <source>
        <dbReference type="Pfam" id="PF04480"/>
    </source>
</evidence>
<dbReference type="SUPFAM" id="SSF52980">
    <property type="entry name" value="Restriction endonuclease-like"/>
    <property type="match status" value="1"/>
</dbReference>
<dbReference type="Gene3D" id="3.40.960.10">
    <property type="entry name" value="VSR Endonuclease"/>
    <property type="match status" value="1"/>
</dbReference>
<feature type="domain" description="DUF559" evidence="1">
    <location>
        <begin position="5"/>
        <end position="33"/>
    </location>
</feature>
<dbReference type="EMBL" id="MFEY01000007">
    <property type="protein sequence ID" value="OGE90180.1"/>
    <property type="molecule type" value="Genomic_DNA"/>
</dbReference>
<evidence type="ECO:0000313" key="3">
    <source>
        <dbReference type="Proteomes" id="UP000177682"/>
    </source>
</evidence>
<proteinExistence type="predicted"/>
<protein>
    <recommendedName>
        <fullName evidence="1">DUF559 domain-containing protein</fullName>
    </recommendedName>
</protein>
<accession>A0A1F5PKF9</accession>
<gene>
    <name evidence="2" type="ORF">A3E29_03700</name>
</gene>
<dbReference type="Proteomes" id="UP000177682">
    <property type="component" value="Unassembled WGS sequence"/>
</dbReference>
<dbReference type="InterPro" id="IPR007569">
    <property type="entry name" value="DUF559"/>
</dbReference>
<dbReference type="Pfam" id="PF04480">
    <property type="entry name" value="DUF559"/>
    <property type="match status" value="1"/>
</dbReference>
<evidence type="ECO:0000313" key="2">
    <source>
        <dbReference type="EMBL" id="OGE90180.1"/>
    </source>
</evidence>
<name>A0A1F5PKF9_9BACT</name>
<reference evidence="2 3" key="1">
    <citation type="journal article" date="2016" name="Nat. Commun.">
        <title>Thousands of microbial genomes shed light on interconnected biogeochemical processes in an aquifer system.</title>
        <authorList>
            <person name="Anantharaman K."/>
            <person name="Brown C.T."/>
            <person name="Hug L.A."/>
            <person name="Sharon I."/>
            <person name="Castelle C.J."/>
            <person name="Probst A.J."/>
            <person name="Thomas B.C."/>
            <person name="Singh A."/>
            <person name="Wilkins M.J."/>
            <person name="Karaoz U."/>
            <person name="Brodie E.L."/>
            <person name="Williams K.H."/>
            <person name="Hubbard S.S."/>
            <person name="Banfield J.F."/>
        </authorList>
    </citation>
    <scope>NUCLEOTIDE SEQUENCE [LARGE SCALE GENOMIC DNA]</scope>
</reference>
<dbReference type="InterPro" id="IPR011335">
    <property type="entry name" value="Restrct_endonuc-II-like"/>
</dbReference>
<organism evidence="2 3">
    <name type="scientific">Candidatus Doudnabacteria bacterium RIFCSPHIGHO2_12_FULL_48_16</name>
    <dbReference type="NCBI Taxonomy" id="1817838"/>
    <lineage>
        <taxon>Bacteria</taxon>
        <taxon>Candidatus Doudnaibacteriota</taxon>
    </lineage>
</organism>
<comment type="caution">
    <text evidence="2">The sequence shown here is derived from an EMBL/GenBank/DDBJ whole genome shotgun (WGS) entry which is preliminary data.</text>
</comment>
<dbReference type="AlphaFoldDB" id="A0A1F5PKF9"/>
<sequence>MGKFYDIERTKYLEAQGFKVIRFWNSELDHEKSLLNKLKDILNNPSSVPPKAGHLLPQGEKKN</sequence>